<proteinExistence type="predicted"/>
<comment type="caution">
    <text evidence="1">The sequence shown here is derived from an EMBL/GenBank/DDBJ whole genome shotgun (WGS) entry which is preliminary data.</text>
</comment>
<dbReference type="EMBL" id="CM047592">
    <property type="protein sequence ID" value="KAI9917369.1"/>
    <property type="molecule type" value="Genomic_DNA"/>
</dbReference>
<keyword evidence="2" id="KW-1185">Reference proteome</keyword>
<sequence length="153" mass="16786">MAAQEREMETGCNRVSTGRKSSLNSTSERCSAVTRRPEVQQEAVGDVDWSVLQEHSLRVCDLVTGSEGCVCMLHGSSSTLDDSVEVTEKIMELSLLQASPIAGSLVLVELKRLSRLKGPRTATRKTLSRPYTRTSQVDLEVRGGMIDKEFNLA</sequence>
<protein>
    <submittedName>
        <fullName evidence="1">Uncharacterized protein</fullName>
    </submittedName>
</protein>
<dbReference type="Proteomes" id="UP001163321">
    <property type="component" value="Chromosome 13"/>
</dbReference>
<accession>A0ACC0WF42</accession>
<reference evidence="1 2" key="1">
    <citation type="journal article" date="2022" name="bioRxiv">
        <title>The genome of the oomycete Peronosclerospora sorghi, a cosmopolitan pathogen of maize and sorghum, is inflated with dispersed pseudogenes.</title>
        <authorList>
            <person name="Fletcher K."/>
            <person name="Martin F."/>
            <person name="Isakeit T."/>
            <person name="Cavanaugh K."/>
            <person name="Magill C."/>
            <person name="Michelmore R."/>
        </authorList>
    </citation>
    <scope>NUCLEOTIDE SEQUENCE [LARGE SCALE GENOMIC DNA]</scope>
    <source>
        <strain evidence="1">P6</strain>
    </source>
</reference>
<gene>
    <name evidence="1" type="ORF">PsorP6_012823</name>
</gene>
<evidence type="ECO:0000313" key="2">
    <source>
        <dbReference type="Proteomes" id="UP001163321"/>
    </source>
</evidence>
<name>A0ACC0WF42_9STRA</name>
<evidence type="ECO:0000313" key="1">
    <source>
        <dbReference type="EMBL" id="KAI9917369.1"/>
    </source>
</evidence>
<organism evidence="1 2">
    <name type="scientific">Peronosclerospora sorghi</name>
    <dbReference type="NCBI Taxonomy" id="230839"/>
    <lineage>
        <taxon>Eukaryota</taxon>
        <taxon>Sar</taxon>
        <taxon>Stramenopiles</taxon>
        <taxon>Oomycota</taxon>
        <taxon>Peronosporomycetes</taxon>
        <taxon>Peronosporales</taxon>
        <taxon>Peronosporaceae</taxon>
        <taxon>Peronosclerospora</taxon>
    </lineage>
</organism>